<dbReference type="InterPro" id="IPR006196">
    <property type="entry name" value="RNA-binding_domain_S1_IF1"/>
</dbReference>
<dbReference type="AlphaFoldDB" id="A0A9W7A7C2"/>
<gene>
    <name evidence="5" type="ORF">TrST_g6344</name>
</gene>
<comment type="caution">
    <text evidence="5">The sequence shown here is derived from an EMBL/GenBank/DDBJ whole genome shotgun (WGS) entry which is preliminary data.</text>
</comment>
<keyword evidence="6" id="KW-1185">Reference proteome</keyword>
<dbReference type="GO" id="GO:0003723">
    <property type="term" value="F:RNA binding"/>
    <property type="evidence" value="ECO:0007669"/>
    <property type="project" value="UniProtKB-KW"/>
</dbReference>
<evidence type="ECO:0000256" key="1">
    <source>
        <dbReference type="ARBA" id="ARBA00007340"/>
    </source>
</evidence>
<protein>
    <recommendedName>
        <fullName evidence="4">S1-like domain-containing protein</fullName>
    </recommendedName>
</protein>
<dbReference type="GO" id="GO:0005634">
    <property type="term" value="C:nucleus"/>
    <property type="evidence" value="ECO:0007669"/>
    <property type="project" value="TreeGrafter"/>
</dbReference>
<dbReference type="OrthoDB" id="1738325at2759"/>
<feature type="region of interest" description="Disordered" evidence="3">
    <location>
        <begin position="113"/>
        <end position="194"/>
    </location>
</feature>
<evidence type="ECO:0000313" key="5">
    <source>
        <dbReference type="EMBL" id="GMH63234.1"/>
    </source>
</evidence>
<name>A0A9W7A7C2_9STRA</name>
<dbReference type="Proteomes" id="UP001165085">
    <property type="component" value="Unassembled WGS sequence"/>
</dbReference>
<dbReference type="InterPro" id="IPR039294">
    <property type="entry name" value="EIF1AD"/>
</dbReference>
<dbReference type="InterPro" id="IPR012340">
    <property type="entry name" value="NA-bd_OB-fold"/>
</dbReference>
<reference evidence="6" key="1">
    <citation type="journal article" date="2023" name="Commun. Biol.">
        <title>Genome analysis of Parmales, the sister group of diatoms, reveals the evolutionary specialization of diatoms from phago-mixotrophs to photoautotrophs.</title>
        <authorList>
            <person name="Ban H."/>
            <person name="Sato S."/>
            <person name="Yoshikawa S."/>
            <person name="Yamada K."/>
            <person name="Nakamura Y."/>
            <person name="Ichinomiya M."/>
            <person name="Sato N."/>
            <person name="Blanc-Mathieu R."/>
            <person name="Endo H."/>
            <person name="Kuwata A."/>
            <person name="Ogata H."/>
        </authorList>
    </citation>
    <scope>NUCLEOTIDE SEQUENCE [LARGE SCALE GENOMIC DNA]</scope>
    <source>
        <strain evidence="6">NIES 3701</strain>
    </source>
</reference>
<sequence>MSGAHRNSSYRKALQTATAPPLSSTHLLARVCQSRGGNILEITLPNLPEPQLALLPSKFKNLIWVKRNDYLVVTAASETGGDDKVKVNYLVEHICTKSDNLHYFKSGSWPSSFSAPTSTSSSPPPPSGSGTSSDGIVYSSHVSNVETAPTEEYEEGYEDEEGEFETIETDMSGLMMNTNRRKKNIESESESDSD</sequence>
<dbReference type="SUPFAM" id="SSF50249">
    <property type="entry name" value="Nucleic acid-binding proteins"/>
    <property type="match status" value="1"/>
</dbReference>
<feature type="compositionally biased region" description="Acidic residues" evidence="3">
    <location>
        <begin position="149"/>
        <end position="168"/>
    </location>
</feature>
<proteinExistence type="inferred from homology"/>
<accession>A0A9W7A7C2</accession>
<feature type="domain" description="S1-like" evidence="4">
    <location>
        <begin position="27"/>
        <end position="77"/>
    </location>
</feature>
<evidence type="ECO:0000256" key="3">
    <source>
        <dbReference type="SAM" id="MobiDB-lite"/>
    </source>
</evidence>
<dbReference type="SMART" id="SM00652">
    <property type="entry name" value="eIF1a"/>
    <property type="match status" value="1"/>
</dbReference>
<evidence type="ECO:0000256" key="2">
    <source>
        <dbReference type="ARBA" id="ARBA00022884"/>
    </source>
</evidence>
<dbReference type="EMBL" id="BRXY01000083">
    <property type="protein sequence ID" value="GMH63234.1"/>
    <property type="molecule type" value="Genomic_DNA"/>
</dbReference>
<dbReference type="InterPro" id="IPR001253">
    <property type="entry name" value="TIF_eIF-1A"/>
</dbReference>
<organism evidence="5 6">
    <name type="scientific">Triparma strigata</name>
    <dbReference type="NCBI Taxonomy" id="1606541"/>
    <lineage>
        <taxon>Eukaryota</taxon>
        <taxon>Sar</taxon>
        <taxon>Stramenopiles</taxon>
        <taxon>Ochrophyta</taxon>
        <taxon>Bolidophyceae</taxon>
        <taxon>Parmales</taxon>
        <taxon>Triparmaceae</taxon>
        <taxon>Triparma</taxon>
    </lineage>
</organism>
<evidence type="ECO:0000259" key="4">
    <source>
        <dbReference type="Pfam" id="PF01176"/>
    </source>
</evidence>
<dbReference type="GO" id="GO:0003743">
    <property type="term" value="F:translation initiation factor activity"/>
    <property type="evidence" value="ECO:0007669"/>
    <property type="project" value="InterPro"/>
</dbReference>
<dbReference type="PANTHER" id="PTHR21641:SF0">
    <property type="entry name" value="RNA-BINDING PROTEIN EIF1AD-RELATED"/>
    <property type="match status" value="1"/>
</dbReference>
<comment type="similarity">
    <text evidence="1">Belongs to the EIF1AD family.</text>
</comment>
<dbReference type="Pfam" id="PF01176">
    <property type="entry name" value="eIF-1a"/>
    <property type="match status" value="1"/>
</dbReference>
<dbReference type="Gene3D" id="2.40.50.140">
    <property type="entry name" value="Nucleic acid-binding proteins"/>
    <property type="match status" value="1"/>
</dbReference>
<dbReference type="PANTHER" id="PTHR21641">
    <property type="entry name" value="TRANSLATION INITIATION FACTOR-RELATED"/>
    <property type="match status" value="1"/>
</dbReference>
<keyword evidence="2" id="KW-0694">RNA-binding</keyword>
<evidence type="ECO:0000313" key="6">
    <source>
        <dbReference type="Proteomes" id="UP001165085"/>
    </source>
</evidence>